<dbReference type="InterPro" id="IPR009001">
    <property type="entry name" value="Transl_elong_EF1A/Init_IF2_C"/>
</dbReference>
<evidence type="ECO:0000259" key="3">
    <source>
        <dbReference type="Pfam" id="PF22594"/>
    </source>
</evidence>
<evidence type="ECO:0000313" key="4">
    <source>
        <dbReference type="EMBL" id="MCD7451773.1"/>
    </source>
</evidence>
<evidence type="ECO:0000256" key="1">
    <source>
        <dbReference type="ARBA" id="ARBA00022741"/>
    </source>
</evidence>
<evidence type="ECO:0000256" key="2">
    <source>
        <dbReference type="ARBA" id="ARBA00023134"/>
    </source>
</evidence>
<feature type="domain" description="GTP-eEF1A C-terminal" evidence="3">
    <location>
        <begin position="123"/>
        <end position="222"/>
    </location>
</feature>
<keyword evidence="5" id="KW-1185">Reference proteome</keyword>
<sequence>MAEERKNFADHRKIKSRKMFHLAKRKLQLQNFGNLLCGQCNSIIFDRLIPIRLTLSYEHGQVLVMPFREMATVRSLERDSQVCNTAKAGDSVTINLQGIDANHVISGGVLCHPEFPVPVANHLELKVLILDNAIPILIGSQLEFLVHHTKEAARVVRILSLLDPKTGKETKKSPRCLLAKQNAIIEVVLQGMVCIDEHSNCKALGRVSLRSSGRTVALGLVTRVIGKKE</sequence>
<keyword evidence="1" id="KW-0547">Nucleotide-binding</keyword>
<dbReference type="PANTHER" id="PTHR23115">
    <property type="entry name" value="TRANSLATION FACTOR"/>
    <property type="match status" value="1"/>
</dbReference>
<dbReference type="EMBL" id="JACEIK010000181">
    <property type="protein sequence ID" value="MCD7451773.1"/>
    <property type="molecule type" value="Genomic_DNA"/>
</dbReference>
<protein>
    <recommendedName>
        <fullName evidence="3">GTP-eEF1A C-terminal domain-containing protein</fullName>
    </recommendedName>
</protein>
<dbReference type="SUPFAM" id="SSF50447">
    <property type="entry name" value="Translation proteins"/>
    <property type="match status" value="1"/>
</dbReference>
<dbReference type="Proteomes" id="UP000823775">
    <property type="component" value="Unassembled WGS sequence"/>
</dbReference>
<dbReference type="Pfam" id="PF22594">
    <property type="entry name" value="GTP-eEF1A_C"/>
    <property type="match status" value="1"/>
</dbReference>
<dbReference type="InterPro" id="IPR050100">
    <property type="entry name" value="TRAFAC_GTPase_members"/>
</dbReference>
<evidence type="ECO:0000313" key="5">
    <source>
        <dbReference type="Proteomes" id="UP000823775"/>
    </source>
</evidence>
<dbReference type="CDD" id="cd04093">
    <property type="entry name" value="HBS1_C_III"/>
    <property type="match status" value="1"/>
</dbReference>
<comment type="caution">
    <text evidence="4">The sequence shown here is derived from an EMBL/GenBank/DDBJ whole genome shotgun (WGS) entry which is preliminary data.</text>
</comment>
<organism evidence="4 5">
    <name type="scientific">Datura stramonium</name>
    <name type="common">Jimsonweed</name>
    <name type="synonym">Common thornapple</name>
    <dbReference type="NCBI Taxonomy" id="4076"/>
    <lineage>
        <taxon>Eukaryota</taxon>
        <taxon>Viridiplantae</taxon>
        <taxon>Streptophyta</taxon>
        <taxon>Embryophyta</taxon>
        <taxon>Tracheophyta</taxon>
        <taxon>Spermatophyta</taxon>
        <taxon>Magnoliopsida</taxon>
        <taxon>eudicotyledons</taxon>
        <taxon>Gunneridae</taxon>
        <taxon>Pentapetalae</taxon>
        <taxon>asterids</taxon>
        <taxon>lamiids</taxon>
        <taxon>Solanales</taxon>
        <taxon>Solanaceae</taxon>
        <taxon>Solanoideae</taxon>
        <taxon>Datureae</taxon>
        <taxon>Datura</taxon>
    </lineage>
</organism>
<reference evidence="4 5" key="1">
    <citation type="journal article" date="2021" name="BMC Genomics">
        <title>Datura genome reveals duplications of psychoactive alkaloid biosynthetic genes and high mutation rate following tissue culture.</title>
        <authorList>
            <person name="Rajewski A."/>
            <person name="Carter-House D."/>
            <person name="Stajich J."/>
            <person name="Litt A."/>
        </authorList>
    </citation>
    <scope>NUCLEOTIDE SEQUENCE [LARGE SCALE GENOMIC DNA]</scope>
    <source>
        <strain evidence="4">AR-01</strain>
    </source>
</reference>
<keyword evidence="2" id="KW-0342">GTP-binding</keyword>
<dbReference type="InterPro" id="IPR054696">
    <property type="entry name" value="GTP-eEF1A_C"/>
</dbReference>
<dbReference type="InterPro" id="IPR009000">
    <property type="entry name" value="Transl_B-barrel_sf"/>
</dbReference>
<accession>A0ABS8RYA4</accession>
<dbReference type="SUPFAM" id="SSF50465">
    <property type="entry name" value="EF-Tu/eEF-1alpha/eIF2-gamma C-terminal domain"/>
    <property type="match status" value="1"/>
</dbReference>
<gene>
    <name evidence="4" type="ORF">HAX54_013421</name>
</gene>
<proteinExistence type="predicted"/>
<dbReference type="Gene3D" id="2.40.30.10">
    <property type="entry name" value="Translation factors"/>
    <property type="match status" value="2"/>
</dbReference>
<name>A0ABS8RYA4_DATST</name>